<organism evidence="1 2">
    <name type="scientific">Lagenidium giganteum</name>
    <dbReference type="NCBI Taxonomy" id="4803"/>
    <lineage>
        <taxon>Eukaryota</taxon>
        <taxon>Sar</taxon>
        <taxon>Stramenopiles</taxon>
        <taxon>Oomycota</taxon>
        <taxon>Peronosporomycetes</taxon>
        <taxon>Pythiales</taxon>
        <taxon>Pythiaceae</taxon>
    </lineage>
</organism>
<reference evidence="1" key="1">
    <citation type="submission" date="2022-11" db="EMBL/GenBank/DDBJ databases">
        <authorList>
            <person name="Morgan W.R."/>
            <person name="Tartar A."/>
        </authorList>
    </citation>
    <scope>NUCLEOTIDE SEQUENCE</scope>
    <source>
        <strain evidence="1">ARSEF 373</strain>
    </source>
</reference>
<keyword evidence="2" id="KW-1185">Reference proteome</keyword>
<name>A0AAV2YW80_9STRA</name>
<reference evidence="1" key="2">
    <citation type="journal article" date="2023" name="Microbiol Resour">
        <title>Decontamination and Annotation of the Draft Genome Sequence of the Oomycete Lagenidium giganteum ARSEF 373.</title>
        <authorList>
            <person name="Morgan W.R."/>
            <person name="Tartar A."/>
        </authorList>
    </citation>
    <scope>NUCLEOTIDE SEQUENCE</scope>
    <source>
        <strain evidence="1">ARSEF 373</strain>
    </source>
</reference>
<comment type="caution">
    <text evidence="1">The sequence shown here is derived from an EMBL/GenBank/DDBJ whole genome shotgun (WGS) entry which is preliminary data.</text>
</comment>
<dbReference type="AlphaFoldDB" id="A0AAV2YW80"/>
<accession>A0AAV2YW80</accession>
<evidence type="ECO:0000313" key="2">
    <source>
        <dbReference type="Proteomes" id="UP001146120"/>
    </source>
</evidence>
<dbReference type="Proteomes" id="UP001146120">
    <property type="component" value="Unassembled WGS sequence"/>
</dbReference>
<protein>
    <recommendedName>
        <fullName evidence="3">Transposase</fullName>
    </recommendedName>
</protein>
<evidence type="ECO:0008006" key="3">
    <source>
        <dbReference type="Google" id="ProtNLM"/>
    </source>
</evidence>
<evidence type="ECO:0000313" key="1">
    <source>
        <dbReference type="EMBL" id="DAZ97931.1"/>
    </source>
</evidence>
<gene>
    <name evidence="1" type="ORF">N0F65_007272</name>
</gene>
<sequence>MVKESPRGGCSAPVEPVHACPICHVNMHPWFGTPQENEEFGQPVLCPRRESLVFQCQPHHLWQHLTTPNISTLLLLISSDDDSDDSLKTQSIDCNSHQPAREIVSTIHDRRRVLRWMAEQAEQANAQLFASAVDTFPNVFAAPSRSANLRKALHWWKARTALLELPQGALLVSSTMAQDRKVALTGRGRKPSLRVQWIYPKLLSEFSRLRKLGLQLDSPLLRQVAIQLMKDSKTDRNDKGDLLIDKITPRWIQVFMEKDRMEAISDNTGKKQVSDETMRQIKDEPHIYETHFRIDFDTRKTLGFVGEASIKYADVISEGEGMKMVVRIFGGSQARVLPPMMIFQNANESYPIRGVTDDVGGEECVDELKQIDTQIKFIPPNATDLCQPADSFVIPKLKSIWACKWNAKKFELIKDNAWQMTVRTDGAGSGKL</sequence>
<proteinExistence type="predicted"/>
<dbReference type="EMBL" id="DAKRPA010000121">
    <property type="protein sequence ID" value="DAZ97931.1"/>
    <property type="molecule type" value="Genomic_DNA"/>
</dbReference>